<gene>
    <name evidence="1" type="primary">yabP</name>
    <name evidence="1" type="ORF">IAD50_08170</name>
</gene>
<evidence type="ECO:0000313" key="1">
    <source>
        <dbReference type="EMBL" id="HIU30253.1"/>
    </source>
</evidence>
<dbReference type="Gene3D" id="2.60.40.2000">
    <property type="match status" value="1"/>
</dbReference>
<organism evidence="1 2">
    <name type="scientific">Candidatus Egerieisoma faecipullorum</name>
    <dbReference type="NCBI Taxonomy" id="2840963"/>
    <lineage>
        <taxon>Bacteria</taxon>
        <taxon>Bacillati</taxon>
        <taxon>Bacillota</taxon>
        <taxon>Clostridia</taxon>
        <taxon>Eubacteriales</taxon>
        <taxon>Clostridiaceae</taxon>
        <taxon>Clostridiaceae incertae sedis</taxon>
        <taxon>Candidatus Egerieisoma</taxon>
    </lineage>
</organism>
<dbReference type="Proteomes" id="UP000824089">
    <property type="component" value="Unassembled WGS sequence"/>
</dbReference>
<sequence length="96" mass="10970">MNDTNNRVPVKLNGQDVNIQNREKIKVTGVNDIIGFDETFVDIETELGKMLIRGEGLKIARLSLEQHELVINGYVYSCEYEDTNKNKKGIVGRIFR</sequence>
<dbReference type="EMBL" id="DVMM01000180">
    <property type="protein sequence ID" value="HIU30253.1"/>
    <property type="molecule type" value="Genomic_DNA"/>
</dbReference>
<evidence type="ECO:0000313" key="2">
    <source>
        <dbReference type="Proteomes" id="UP000824089"/>
    </source>
</evidence>
<comment type="caution">
    <text evidence="1">The sequence shown here is derived from an EMBL/GenBank/DDBJ whole genome shotgun (WGS) entry which is preliminary data.</text>
</comment>
<reference evidence="1" key="1">
    <citation type="submission" date="2020-10" db="EMBL/GenBank/DDBJ databases">
        <authorList>
            <person name="Gilroy R."/>
        </authorList>
    </citation>
    <scope>NUCLEOTIDE SEQUENCE</scope>
    <source>
        <strain evidence="1">CHK195-4489</strain>
    </source>
</reference>
<dbReference type="GO" id="GO:0030435">
    <property type="term" value="P:sporulation resulting in formation of a cellular spore"/>
    <property type="evidence" value="ECO:0007669"/>
    <property type="project" value="InterPro"/>
</dbReference>
<protein>
    <submittedName>
        <fullName evidence="1">Sporulation protein YabP</fullName>
    </submittedName>
</protein>
<dbReference type="InterPro" id="IPR022476">
    <property type="entry name" value="Spore_YabP/YqfC"/>
</dbReference>
<name>A0A9D1I8I9_9CLOT</name>
<accession>A0A9D1I8I9</accession>
<dbReference type="NCBIfam" id="TIGR02892">
    <property type="entry name" value="spore_yabP"/>
    <property type="match status" value="1"/>
</dbReference>
<dbReference type="Pfam" id="PF07873">
    <property type="entry name" value="YabP"/>
    <property type="match status" value="1"/>
</dbReference>
<dbReference type="AlphaFoldDB" id="A0A9D1I8I9"/>
<reference evidence="1" key="2">
    <citation type="journal article" date="2021" name="PeerJ">
        <title>Extensive microbial diversity within the chicken gut microbiome revealed by metagenomics and culture.</title>
        <authorList>
            <person name="Gilroy R."/>
            <person name="Ravi A."/>
            <person name="Getino M."/>
            <person name="Pursley I."/>
            <person name="Horton D.L."/>
            <person name="Alikhan N.F."/>
            <person name="Baker D."/>
            <person name="Gharbi K."/>
            <person name="Hall N."/>
            <person name="Watson M."/>
            <person name="Adriaenssens E.M."/>
            <person name="Foster-Nyarko E."/>
            <person name="Jarju S."/>
            <person name="Secka A."/>
            <person name="Antonio M."/>
            <person name="Oren A."/>
            <person name="Chaudhuri R.R."/>
            <person name="La Ragione R."/>
            <person name="Hildebrand F."/>
            <person name="Pallen M.J."/>
        </authorList>
    </citation>
    <scope>NUCLEOTIDE SEQUENCE</scope>
    <source>
        <strain evidence="1">CHK195-4489</strain>
    </source>
</reference>
<dbReference type="InterPro" id="IPR012504">
    <property type="entry name" value="Spore_YabP"/>
</dbReference>
<proteinExistence type="predicted"/>
<dbReference type="InterPro" id="IPR038705">
    <property type="entry name" value="YabP_sf"/>
</dbReference>